<dbReference type="SMART" id="SM00471">
    <property type="entry name" value="HDc"/>
    <property type="match status" value="1"/>
</dbReference>
<protein>
    <recommendedName>
        <fullName evidence="1">HD/PDEase domain-containing protein</fullName>
    </recommendedName>
</protein>
<reference evidence="2" key="1">
    <citation type="submission" date="2020-06" db="EMBL/GenBank/DDBJ databases">
        <title>Characterization of fructooligosaccharide metabolism and fructooligosaccharide-degrading enzymes in human commensal butyrate producers.</title>
        <authorList>
            <person name="Tanno H."/>
            <person name="Fujii T."/>
            <person name="Hirano K."/>
            <person name="Maeno S."/>
            <person name="Tonozuka T."/>
            <person name="Sakamoto M."/>
            <person name="Ohkuma M."/>
            <person name="Tochio T."/>
            <person name="Endo A."/>
        </authorList>
    </citation>
    <scope>NUCLEOTIDE SEQUENCE</scope>
    <source>
        <strain evidence="2">JCM 31265</strain>
    </source>
</reference>
<evidence type="ECO:0000259" key="1">
    <source>
        <dbReference type="SMART" id="SM00471"/>
    </source>
</evidence>
<dbReference type="Gene3D" id="1.10.3210.10">
    <property type="entry name" value="Hypothetical protein af1432"/>
    <property type="match status" value="1"/>
</dbReference>
<dbReference type="InterPro" id="IPR052194">
    <property type="entry name" value="MESH1"/>
</dbReference>
<dbReference type="AlphaFoldDB" id="A0AAI9NZ46"/>
<dbReference type="CDD" id="cd00077">
    <property type="entry name" value="HDc"/>
    <property type="match status" value="1"/>
</dbReference>
<dbReference type="RefSeq" id="WP_022216736.1">
    <property type="nucleotide sequence ID" value="NZ_BLYL01000011.1"/>
</dbReference>
<dbReference type="Proteomes" id="UP000660047">
    <property type="component" value="Unassembled WGS sequence"/>
</dbReference>
<comment type="caution">
    <text evidence="2">The sequence shown here is derived from an EMBL/GenBank/DDBJ whole genome shotgun (WGS) entry which is preliminary data.</text>
</comment>
<sequence>MADMTLGKGVDDMVGPDVQVSERIQQAMDMAKAFHEGQMRRGNGGMKPYYDEHILGVYNILREECGITDEDILITALLHDTVEDTECTLDDIESAFGADIREQVRLLTRIQGEPFSVYARRLFSQGSYQTVIVKLADRLHNLRTIVYMPDVRWIQKKIKQSYTDILNPLPEAMRRIDGRYNEQIYMLADKIEEQILEVQRALNLKHS</sequence>
<dbReference type="GO" id="GO:0008893">
    <property type="term" value="F:guanosine-3',5'-bis(diphosphate) 3'-diphosphatase activity"/>
    <property type="evidence" value="ECO:0007669"/>
    <property type="project" value="TreeGrafter"/>
</dbReference>
<evidence type="ECO:0000313" key="3">
    <source>
        <dbReference type="Proteomes" id="UP000660047"/>
    </source>
</evidence>
<dbReference type="PANTHER" id="PTHR46246:SF1">
    <property type="entry name" value="GUANOSINE-3',5'-BIS(DIPHOSPHATE) 3'-PYROPHOSPHOHYDROLASE MESH1"/>
    <property type="match status" value="1"/>
</dbReference>
<name>A0AAI9NZ46_9FIRM</name>
<proteinExistence type="predicted"/>
<feature type="domain" description="HD/PDEase" evidence="1">
    <location>
        <begin position="46"/>
        <end position="151"/>
    </location>
</feature>
<dbReference type="SUPFAM" id="SSF109604">
    <property type="entry name" value="HD-domain/PDEase-like"/>
    <property type="match status" value="1"/>
</dbReference>
<dbReference type="EMBL" id="BLYL01000011">
    <property type="protein sequence ID" value="GFO94834.1"/>
    <property type="molecule type" value="Genomic_DNA"/>
</dbReference>
<organism evidence="2 3">
    <name type="scientific">Coprococcus eutactus</name>
    <dbReference type="NCBI Taxonomy" id="33043"/>
    <lineage>
        <taxon>Bacteria</taxon>
        <taxon>Bacillati</taxon>
        <taxon>Bacillota</taxon>
        <taxon>Clostridia</taxon>
        <taxon>Lachnospirales</taxon>
        <taxon>Lachnospiraceae</taxon>
        <taxon>Coprococcus</taxon>
    </lineage>
</organism>
<accession>A0AAI9NZ46</accession>
<gene>
    <name evidence="2" type="ORF">COEU31_18800</name>
</gene>
<dbReference type="InterPro" id="IPR003607">
    <property type="entry name" value="HD/PDEase_dom"/>
</dbReference>
<evidence type="ECO:0000313" key="2">
    <source>
        <dbReference type="EMBL" id="GFO94834.1"/>
    </source>
</evidence>
<dbReference type="Pfam" id="PF13328">
    <property type="entry name" value="HD_4"/>
    <property type="match status" value="1"/>
</dbReference>
<dbReference type="PANTHER" id="PTHR46246">
    <property type="entry name" value="GUANOSINE-3',5'-BIS(DIPHOSPHATE) 3'-PYROPHOSPHOHYDROLASE MESH1"/>
    <property type="match status" value="1"/>
</dbReference>